<dbReference type="PANTHER" id="PTHR45913:SF5">
    <property type="entry name" value="GENERAL TRANSCRIPTION FACTOR II-I REPEAT DOMAIN-CONTAINING PROTEIN 2A-LIKE PROTEIN"/>
    <property type="match status" value="1"/>
</dbReference>
<dbReference type="InterPro" id="IPR012337">
    <property type="entry name" value="RNaseH-like_sf"/>
</dbReference>
<dbReference type="PANTHER" id="PTHR45913">
    <property type="entry name" value="EPM2A-INTERACTING PROTEIN 1"/>
    <property type="match status" value="1"/>
</dbReference>
<evidence type="ECO:0000313" key="1">
    <source>
        <dbReference type="EMBL" id="KAJ4925265.1"/>
    </source>
</evidence>
<dbReference type="AlphaFoldDB" id="A0AAD6AH39"/>
<organism evidence="1 2">
    <name type="scientific">Pogonophryne albipinna</name>
    <dbReference type="NCBI Taxonomy" id="1090488"/>
    <lineage>
        <taxon>Eukaryota</taxon>
        <taxon>Metazoa</taxon>
        <taxon>Chordata</taxon>
        <taxon>Craniata</taxon>
        <taxon>Vertebrata</taxon>
        <taxon>Euteleostomi</taxon>
        <taxon>Actinopterygii</taxon>
        <taxon>Neopterygii</taxon>
        <taxon>Teleostei</taxon>
        <taxon>Neoteleostei</taxon>
        <taxon>Acanthomorphata</taxon>
        <taxon>Eupercaria</taxon>
        <taxon>Perciformes</taxon>
        <taxon>Notothenioidei</taxon>
        <taxon>Pogonophryne</taxon>
    </lineage>
</organism>
<evidence type="ECO:0008006" key="3">
    <source>
        <dbReference type="Google" id="ProtNLM"/>
    </source>
</evidence>
<name>A0AAD6AH39_9TELE</name>
<dbReference type="EMBL" id="JAPTMU010000021">
    <property type="protein sequence ID" value="KAJ4925265.1"/>
    <property type="molecule type" value="Genomic_DNA"/>
</dbReference>
<gene>
    <name evidence="1" type="ORF">JOQ06_018000</name>
</gene>
<dbReference type="SUPFAM" id="SSF53098">
    <property type="entry name" value="Ribonuclease H-like"/>
    <property type="match status" value="1"/>
</dbReference>
<comment type="caution">
    <text evidence="1">The sequence shown here is derived from an EMBL/GenBank/DDBJ whole genome shotgun (WGS) entry which is preliminary data.</text>
</comment>
<accession>A0AAD6AH39</accession>
<keyword evidence="2" id="KW-1185">Reference proteome</keyword>
<dbReference type="Proteomes" id="UP001219934">
    <property type="component" value="Unassembled WGS sequence"/>
</dbReference>
<protein>
    <recommendedName>
        <fullName evidence="3">DUF4371 domain-containing protein</fullName>
    </recommendedName>
</protein>
<proteinExistence type="predicted"/>
<sequence>MDGVIASVKHVSLSARSAIRCIEALSDAVQGVIIKGLSQANYFSLAIDESTDSTDVAQLCVYVRYFDGKEFREELLSLIPLEGHTTGDIIFMKLEELFRLHSLSFERLNLIVTDGAPAMVGKHRGLVSRLKKHGPQMHGLHCLIHQSVFCAKLSGELKEVMDKVMRVIRFIRGTSSTQHRLFRQLVAESEEATHDDLLLHNDVRWLSKGKALDRFCALLDEVKAFLRLSKIRAAADHLALLGDEKFMSNVAFLADIFGHLNQLNLQLQERGKTIDMVEKLESFTRKEMFESDISTGRLLHFSALKSQALGQVTELMVDFIKQLRANFTSRFEDYTIPKYIIAFVRDPLTVRLSGDFTSQAKQMIPSLDEAALEMELIDFQTSSLVRDALRSAESTHERNRLTHKYLENCLRIKVTSISPDIQKIATDGRCQFSH</sequence>
<evidence type="ECO:0000313" key="2">
    <source>
        <dbReference type="Proteomes" id="UP001219934"/>
    </source>
</evidence>
<reference evidence="1" key="1">
    <citation type="submission" date="2022-11" db="EMBL/GenBank/DDBJ databases">
        <title>Chromosome-level genome of Pogonophryne albipinna.</title>
        <authorList>
            <person name="Jo E."/>
        </authorList>
    </citation>
    <scope>NUCLEOTIDE SEQUENCE</scope>
    <source>
        <strain evidence="1">SGF0006</strain>
        <tissue evidence="1">Muscle</tissue>
    </source>
</reference>